<evidence type="ECO:0000313" key="2">
    <source>
        <dbReference type="EMBL" id="ACE82737.1"/>
    </source>
</evidence>
<dbReference type="AlphaFoldDB" id="B3PHZ0"/>
<keyword evidence="3" id="KW-1185">Reference proteome</keyword>
<accession>B3PHZ0</accession>
<evidence type="ECO:0000313" key="3">
    <source>
        <dbReference type="Proteomes" id="UP000001036"/>
    </source>
</evidence>
<evidence type="ECO:0000256" key="1">
    <source>
        <dbReference type="SAM" id="MobiDB-lite"/>
    </source>
</evidence>
<reference evidence="2 3" key="1">
    <citation type="journal article" date="2008" name="J. Bacteriol.">
        <title>Insights into plant cell wall degradation from the genome sequence of the soil bacterium Cellvibrio japonicus.</title>
        <authorList>
            <person name="Deboy R.T."/>
            <person name="Mongodin E.F."/>
            <person name="Fouts D.E."/>
            <person name="Tailford L.E."/>
            <person name="Khouri H."/>
            <person name="Emerson J.B."/>
            <person name="Mohamoud Y."/>
            <person name="Watkins K."/>
            <person name="Henrissat B."/>
            <person name="Gilbert H.J."/>
            <person name="Nelson K.E."/>
        </authorList>
    </citation>
    <scope>NUCLEOTIDE SEQUENCE [LARGE SCALE GENOMIC DNA]</scope>
    <source>
        <strain evidence="2 3">Ueda107</strain>
    </source>
</reference>
<gene>
    <name evidence="2" type="ordered locus">CJA_3732</name>
</gene>
<organism evidence="2 3">
    <name type="scientific">Cellvibrio japonicus (strain Ueda107)</name>
    <name type="common">Pseudomonas fluorescens subsp. cellulosa</name>
    <dbReference type="NCBI Taxonomy" id="498211"/>
    <lineage>
        <taxon>Bacteria</taxon>
        <taxon>Pseudomonadati</taxon>
        <taxon>Pseudomonadota</taxon>
        <taxon>Gammaproteobacteria</taxon>
        <taxon>Cellvibrionales</taxon>
        <taxon>Cellvibrionaceae</taxon>
        <taxon>Cellvibrio</taxon>
    </lineage>
</organism>
<feature type="compositionally biased region" description="Polar residues" evidence="1">
    <location>
        <begin position="29"/>
        <end position="45"/>
    </location>
</feature>
<dbReference type="HOGENOM" id="CLU_3197676_0_0_6"/>
<name>B3PHZ0_CELJU</name>
<feature type="region of interest" description="Disordered" evidence="1">
    <location>
        <begin position="26"/>
        <end position="45"/>
    </location>
</feature>
<sequence length="45" mass="4966">MLQIPYLAVELCIRHINVIPLAKGKVQHPSYNGTNGFSGNPFQAK</sequence>
<protein>
    <submittedName>
        <fullName evidence="2">Uncharacterized protein</fullName>
    </submittedName>
</protein>
<proteinExistence type="predicted"/>
<dbReference type="Proteomes" id="UP000001036">
    <property type="component" value="Chromosome"/>
</dbReference>
<dbReference type="KEGG" id="cja:CJA_3732"/>
<dbReference type="EMBL" id="CP000934">
    <property type="protein sequence ID" value="ACE82737.1"/>
    <property type="molecule type" value="Genomic_DNA"/>
</dbReference>